<name>A0A7I8BP89_9BURK</name>
<protein>
    <submittedName>
        <fullName evidence="1">Uncharacterized protein</fullName>
    </submittedName>
</protein>
<evidence type="ECO:0000313" key="1">
    <source>
        <dbReference type="EMBL" id="BCF90119.1"/>
    </source>
</evidence>
<sequence>MEVIADPSERAAWERYYDTTITACSCVNGVSTFHQTTIRQYLVEGKALERKVKLFQILVPATLAMRLASNCH</sequence>
<keyword evidence="2" id="KW-1185">Reference proteome</keyword>
<reference evidence="1 2" key="1">
    <citation type="journal article" date="2020" name="Genes (Basel)">
        <title>Genomic Comparison of Insect Gut Symbionts from Divergent Burkholderia Subclades.</title>
        <authorList>
            <person name="Takeshita K."/>
            <person name="Kikuchi Y."/>
        </authorList>
    </citation>
    <scope>NUCLEOTIDE SEQUENCE [LARGE SCALE GENOMIC DNA]</scope>
    <source>
        <strain evidence="1 2">PGU16</strain>
    </source>
</reference>
<dbReference type="EMBL" id="AP023174">
    <property type="protein sequence ID" value="BCF90119.1"/>
    <property type="molecule type" value="Genomic_DNA"/>
</dbReference>
<proteinExistence type="predicted"/>
<organism evidence="1 2">
    <name type="scientific">Paraburkholderia largidicola</name>
    <dbReference type="NCBI Taxonomy" id="3014751"/>
    <lineage>
        <taxon>Bacteria</taxon>
        <taxon>Pseudomonadati</taxon>
        <taxon>Pseudomonadota</taxon>
        <taxon>Betaproteobacteria</taxon>
        <taxon>Burkholderiales</taxon>
        <taxon>Burkholderiaceae</taxon>
        <taxon>Paraburkholderia</taxon>
    </lineage>
</organism>
<accession>A0A7I8BP89</accession>
<gene>
    <name evidence="1" type="ORF">PPGU16_31860</name>
</gene>
<evidence type="ECO:0000313" key="2">
    <source>
        <dbReference type="Proteomes" id="UP000510888"/>
    </source>
</evidence>
<dbReference type="AlphaFoldDB" id="A0A7I8BP89"/>
<dbReference type="Proteomes" id="UP000510888">
    <property type="component" value="Chromosome 1"/>
</dbReference>
<dbReference type="KEGG" id="plad:PPGU16_31860"/>